<sequence length="273" mass="30156">MNAITLLFLTLLVVLCQGKRSSPVGECPYVRPPVDCAGELGLLGGLFSSSEGKDECSADDECTSSMKCCMMGCNNKCVHPVTHWCQAPVDLAILFDAQISTWPKVRKMVLKIVHKMSIGEDNTHIALGAISKKSQPLLGFDQLKGRNISHVNVWKFMKAFTPTKKNGKLTTALKNAKHMFDEKKGARENAMKVLLVLSDANIDFEESDAVDEVAQEFRDSNVLVQTVGITDEMSLMTLVQIATSDIYVWPDVDDEMLNELKKLEKQPCNSDAL</sequence>
<feature type="domain" description="WAP" evidence="3">
    <location>
        <begin position="20"/>
        <end position="81"/>
    </location>
</feature>
<dbReference type="Proteomes" id="UP001159428">
    <property type="component" value="Unassembled WGS sequence"/>
</dbReference>
<evidence type="ECO:0008006" key="6">
    <source>
        <dbReference type="Google" id="ProtNLM"/>
    </source>
</evidence>
<feature type="domain" description="VWFA" evidence="2">
    <location>
        <begin position="90"/>
        <end position="266"/>
    </location>
</feature>
<dbReference type="SMART" id="SM00327">
    <property type="entry name" value="VWA"/>
    <property type="match status" value="1"/>
</dbReference>
<evidence type="ECO:0000259" key="3">
    <source>
        <dbReference type="PROSITE" id="PS51390"/>
    </source>
</evidence>
<keyword evidence="5" id="KW-1185">Reference proteome</keyword>
<feature type="signal peptide" evidence="1">
    <location>
        <begin position="1"/>
        <end position="18"/>
    </location>
</feature>
<dbReference type="InterPro" id="IPR036465">
    <property type="entry name" value="vWFA_dom_sf"/>
</dbReference>
<dbReference type="EMBL" id="CALNXJ010000025">
    <property type="protein sequence ID" value="CAH3131047.1"/>
    <property type="molecule type" value="Genomic_DNA"/>
</dbReference>
<dbReference type="PANTHER" id="PTHR24020">
    <property type="entry name" value="COLLAGEN ALPHA"/>
    <property type="match status" value="1"/>
</dbReference>
<dbReference type="Gene3D" id="3.40.50.410">
    <property type="entry name" value="von Willebrand factor, type A domain"/>
    <property type="match status" value="1"/>
</dbReference>
<dbReference type="InterPro" id="IPR008197">
    <property type="entry name" value="WAP_dom"/>
</dbReference>
<dbReference type="Pfam" id="PF00092">
    <property type="entry name" value="VWA"/>
    <property type="match status" value="1"/>
</dbReference>
<dbReference type="GO" id="GO:0030414">
    <property type="term" value="F:peptidase inhibitor activity"/>
    <property type="evidence" value="ECO:0007669"/>
    <property type="project" value="InterPro"/>
</dbReference>
<dbReference type="PANTHER" id="PTHR24020:SF20">
    <property type="entry name" value="PH DOMAIN-CONTAINING PROTEIN"/>
    <property type="match status" value="1"/>
</dbReference>
<evidence type="ECO:0000259" key="2">
    <source>
        <dbReference type="PROSITE" id="PS50234"/>
    </source>
</evidence>
<dbReference type="InterPro" id="IPR036645">
    <property type="entry name" value="Elafin-like_sf"/>
</dbReference>
<accession>A0AAU9X031</accession>
<evidence type="ECO:0000313" key="5">
    <source>
        <dbReference type="Proteomes" id="UP001159428"/>
    </source>
</evidence>
<dbReference type="Pfam" id="PF00095">
    <property type="entry name" value="WAP"/>
    <property type="match status" value="1"/>
</dbReference>
<evidence type="ECO:0000256" key="1">
    <source>
        <dbReference type="SAM" id="SignalP"/>
    </source>
</evidence>
<dbReference type="SUPFAM" id="SSF53300">
    <property type="entry name" value="vWA-like"/>
    <property type="match status" value="1"/>
</dbReference>
<dbReference type="AlphaFoldDB" id="A0AAU9X031"/>
<reference evidence="4 5" key="1">
    <citation type="submission" date="2022-05" db="EMBL/GenBank/DDBJ databases">
        <authorList>
            <consortium name="Genoscope - CEA"/>
            <person name="William W."/>
        </authorList>
    </citation>
    <scope>NUCLEOTIDE SEQUENCE [LARGE SCALE GENOMIC DNA]</scope>
</reference>
<dbReference type="Gene3D" id="4.10.75.10">
    <property type="entry name" value="Elafin-like"/>
    <property type="match status" value="1"/>
</dbReference>
<dbReference type="GO" id="GO:0005576">
    <property type="term" value="C:extracellular region"/>
    <property type="evidence" value="ECO:0007669"/>
    <property type="project" value="InterPro"/>
</dbReference>
<dbReference type="InterPro" id="IPR050525">
    <property type="entry name" value="ECM_Assembly_Org"/>
</dbReference>
<organism evidence="4 5">
    <name type="scientific">Pocillopora meandrina</name>
    <dbReference type="NCBI Taxonomy" id="46732"/>
    <lineage>
        <taxon>Eukaryota</taxon>
        <taxon>Metazoa</taxon>
        <taxon>Cnidaria</taxon>
        <taxon>Anthozoa</taxon>
        <taxon>Hexacorallia</taxon>
        <taxon>Scleractinia</taxon>
        <taxon>Astrocoeniina</taxon>
        <taxon>Pocilloporidae</taxon>
        <taxon>Pocillopora</taxon>
    </lineage>
</organism>
<dbReference type="PROSITE" id="PS51390">
    <property type="entry name" value="WAP"/>
    <property type="match status" value="1"/>
</dbReference>
<name>A0AAU9X031_9CNID</name>
<gene>
    <name evidence="4" type="ORF">PMEA_00014105</name>
</gene>
<protein>
    <recommendedName>
        <fullName evidence="6">VWFA domain-containing protein</fullName>
    </recommendedName>
</protein>
<proteinExistence type="predicted"/>
<dbReference type="InterPro" id="IPR002035">
    <property type="entry name" value="VWF_A"/>
</dbReference>
<keyword evidence="1" id="KW-0732">Signal</keyword>
<dbReference type="PROSITE" id="PS50234">
    <property type="entry name" value="VWFA"/>
    <property type="match status" value="1"/>
</dbReference>
<feature type="chain" id="PRO_5043964707" description="VWFA domain-containing protein" evidence="1">
    <location>
        <begin position="19"/>
        <end position="273"/>
    </location>
</feature>
<comment type="caution">
    <text evidence="4">The sequence shown here is derived from an EMBL/GenBank/DDBJ whole genome shotgun (WGS) entry which is preliminary data.</text>
</comment>
<evidence type="ECO:0000313" key="4">
    <source>
        <dbReference type="EMBL" id="CAH3131047.1"/>
    </source>
</evidence>